<reference evidence="1" key="1">
    <citation type="journal article" date="2015" name="Nature">
        <title>Complex archaea that bridge the gap between prokaryotes and eukaryotes.</title>
        <authorList>
            <person name="Spang A."/>
            <person name="Saw J.H."/>
            <person name="Jorgensen S.L."/>
            <person name="Zaremba-Niedzwiedzka K."/>
            <person name="Martijn J."/>
            <person name="Lind A.E."/>
            <person name="van Eijk R."/>
            <person name="Schleper C."/>
            <person name="Guy L."/>
            <person name="Ettema T.J."/>
        </authorList>
    </citation>
    <scope>NUCLEOTIDE SEQUENCE</scope>
</reference>
<evidence type="ECO:0000313" key="1">
    <source>
        <dbReference type="EMBL" id="KKN77108.1"/>
    </source>
</evidence>
<comment type="caution">
    <text evidence="1">The sequence shown here is derived from an EMBL/GenBank/DDBJ whole genome shotgun (WGS) entry which is preliminary data.</text>
</comment>
<dbReference type="AlphaFoldDB" id="A0A0F9WFM5"/>
<sequence>MAKLTKQFKLQVKTKQGWQDAYYDYPHAKRPMSFDKKEEAITARMKKFGIGSKHFTRVVTPKGRKFIL</sequence>
<name>A0A0F9WFM5_9ZZZZ</name>
<proteinExistence type="predicted"/>
<gene>
    <name evidence="1" type="ORF">LCGC14_0363040</name>
</gene>
<organism evidence="1">
    <name type="scientific">marine sediment metagenome</name>
    <dbReference type="NCBI Taxonomy" id="412755"/>
    <lineage>
        <taxon>unclassified sequences</taxon>
        <taxon>metagenomes</taxon>
        <taxon>ecological metagenomes</taxon>
    </lineage>
</organism>
<protein>
    <submittedName>
        <fullName evidence="1">Uncharacterized protein</fullName>
    </submittedName>
</protein>
<accession>A0A0F9WFM5</accession>
<dbReference type="EMBL" id="LAZR01000284">
    <property type="protein sequence ID" value="KKN77108.1"/>
    <property type="molecule type" value="Genomic_DNA"/>
</dbReference>